<feature type="domain" description="Pyrrolo-quinoline quinone repeat" evidence="2">
    <location>
        <begin position="788"/>
        <end position="1088"/>
    </location>
</feature>
<dbReference type="InterPro" id="IPR015943">
    <property type="entry name" value="WD40/YVTN_repeat-like_dom_sf"/>
</dbReference>
<gene>
    <name evidence="3" type="ORF">BGE01nite_05580</name>
</gene>
<evidence type="ECO:0000313" key="4">
    <source>
        <dbReference type="Proteomes" id="UP000321577"/>
    </source>
</evidence>
<dbReference type="InterPro" id="IPR029063">
    <property type="entry name" value="SAM-dependent_MTases_sf"/>
</dbReference>
<organism evidence="3 4">
    <name type="scientific">Brevifollis gellanilyticus</name>
    <dbReference type="NCBI Taxonomy" id="748831"/>
    <lineage>
        <taxon>Bacteria</taxon>
        <taxon>Pseudomonadati</taxon>
        <taxon>Verrucomicrobiota</taxon>
        <taxon>Verrucomicrobiia</taxon>
        <taxon>Verrucomicrobiales</taxon>
        <taxon>Verrucomicrobiaceae</taxon>
    </lineage>
</organism>
<dbReference type="PANTHER" id="PTHR34512:SF30">
    <property type="entry name" value="OUTER MEMBRANE PROTEIN ASSEMBLY FACTOR BAMB"/>
    <property type="match status" value="1"/>
</dbReference>
<dbReference type="Proteomes" id="UP000321577">
    <property type="component" value="Unassembled WGS sequence"/>
</dbReference>
<comment type="caution">
    <text evidence="3">The sequence shown here is derived from an EMBL/GenBank/DDBJ whole genome shotgun (WGS) entry which is preliminary data.</text>
</comment>
<sequence length="1391" mass="151248">MRPDREGEVWTGMWRADSWERKVTFLLTTTLHRVGIPTTLMKAFPLLLLLASLIIARAEWPAYQHDNSRVGHTEEPLKAPLAPRWDITSPSPPQMAFSGEDGRVIEGLELFNRVRFDDCFHVAISAGKVYFGSTVDGRVNCVDLASGKEVWSFFTNGPVHLAPAISEGKVYFGSDDGYAYCLDAQTGALVWKLRAGPNDERILARSRMISRWPVRTGLLIDDGTVYFGAGVFPHETIYLYAVDAATGKVQWVNDAISQEDAGRNDLSPQGYLLASKELLFVPSGRALSVAFDRKTGKQVNKPTPGWRGDAGGQIGGTQAMLVDDQIFAVGEHHILSLDQKTGKTGYAWFQGTQMTMTGNAGFMATGKEIVAIDRDKHAEGTRERHALELSTSKLSKDLAKHPALAELKKIDKLTAAIKKAAPAEAEALQKDLAKAAQKYEPLRIEYKEKKALVAANKEKLAGMKGVGIKWTWPSTHESALIHAGGTVIVGGKGEVVCLDAETGKVLWQGKVDGDARGLAVSEGHLIVSTTSGHVYAFADASRPNLPALAETPKIITDPFPQDALSDMYAKAAESILKETQVKQGFCLVLGSEQGRLAYEIAKRSQLAVFGVEPDEAKVKSSREVLLRTGLYGSRITIDHLDLSMVPYSSYFANLIVSDAALITGKVPGIPVEVARTLKPIGGVICLGASGKETNAAEWLAATKLTEEKATFTKSGDWSLLTRAALPGADSWSHQYGNAANTSSNNDQRVKGGLNVLWYGDPGPAETVNRHDGAVGPLSVNGRLFTQGDTSIQAHDAFNGQFLWEVKNPGAMRIGVYNSREPGNMAASDDYLFMLLEDKCIQFDAATGKTVRELKIPGAGKPNLEWGYIAYYDGMLYGTETQRVENAAEVARRGKTGSISTDTLFAYDVKTGELKWSHQGKHISHVSIAIGDGRVFFVDASLTPAQREEMLRQDKSDLAKLTGKAKDLAEERTKNADLRLAVALDAKTGAQKWAQPVDVTDCSEIGIGGGALTMMYQNGHLVLGGANANGHYWEQFLAGEFARRRLVVLDAEKGNKIWAKDANYRHRPVVIGNEVIAEPWAYDLYTGEQKMRTHPLTGEKTPWMFARPGHHCGAISATANLMFFRSKSTAYYNMDEDEGTEHFAGQRLGCWINTIPANGLVMIPEASAGCVCLFSIAATVVFEPRADRMSWGVYSATGASTPVQHMALNLGAPGDRRDNQGKLWLGYPRPSSRAGIDLPLDLNQDFVKGGEFYALNEESHKIADTQTPWVYTSGARGLQHVELPLIGKGEKAETYTVRLYFAALEGDKPGQRMFDVQLQGKPVIQGLDVTAKAGATQKALVEEFQNIPVTDVLRLDLVPATKTPGESAQPIISGIEVLRTHATEIKGGVAGR</sequence>
<feature type="domain" description="Pyrrolo-quinoline quinone repeat" evidence="2">
    <location>
        <begin position="136"/>
        <end position="374"/>
    </location>
</feature>
<evidence type="ECO:0008006" key="5">
    <source>
        <dbReference type="Google" id="ProtNLM"/>
    </source>
</evidence>
<accession>A0A512M3D5</accession>
<dbReference type="SUPFAM" id="SSF53335">
    <property type="entry name" value="S-adenosyl-L-methionine-dependent methyltransferases"/>
    <property type="match status" value="1"/>
</dbReference>
<dbReference type="InterPro" id="IPR018391">
    <property type="entry name" value="PQQ_b-propeller_rpt"/>
</dbReference>
<dbReference type="InterPro" id="IPR011047">
    <property type="entry name" value="Quinoprotein_ADH-like_sf"/>
</dbReference>
<dbReference type="Pfam" id="PF11721">
    <property type="entry name" value="Malectin"/>
    <property type="match status" value="1"/>
</dbReference>
<dbReference type="EMBL" id="BKAG01000002">
    <property type="protein sequence ID" value="GEP41267.1"/>
    <property type="molecule type" value="Genomic_DNA"/>
</dbReference>
<dbReference type="Gene3D" id="2.60.120.430">
    <property type="entry name" value="Galactose-binding lectin"/>
    <property type="match status" value="1"/>
</dbReference>
<dbReference type="PANTHER" id="PTHR34512">
    <property type="entry name" value="CELL SURFACE PROTEIN"/>
    <property type="match status" value="1"/>
</dbReference>
<name>A0A512M3D5_9BACT</name>
<reference evidence="3 4" key="1">
    <citation type="submission" date="2019-07" db="EMBL/GenBank/DDBJ databases">
        <title>Whole genome shotgun sequence of Brevifollis gellanilyticus NBRC 108608.</title>
        <authorList>
            <person name="Hosoyama A."/>
            <person name="Uohara A."/>
            <person name="Ohji S."/>
            <person name="Ichikawa N."/>
        </authorList>
    </citation>
    <scope>NUCLEOTIDE SEQUENCE [LARGE SCALE GENOMIC DNA]</scope>
    <source>
        <strain evidence="3 4">NBRC 108608</strain>
    </source>
</reference>
<keyword evidence="4" id="KW-1185">Reference proteome</keyword>
<dbReference type="InterPro" id="IPR021720">
    <property type="entry name" value="Malectin_dom"/>
</dbReference>
<evidence type="ECO:0000313" key="3">
    <source>
        <dbReference type="EMBL" id="GEP41267.1"/>
    </source>
</evidence>
<dbReference type="Gene3D" id="2.130.10.10">
    <property type="entry name" value="YVTN repeat-like/Quinoprotein amine dehydrogenase"/>
    <property type="match status" value="3"/>
</dbReference>
<proteinExistence type="predicted"/>
<dbReference type="OrthoDB" id="9794322at2"/>
<dbReference type="SMART" id="SM00564">
    <property type="entry name" value="PQQ"/>
    <property type="match status" value="6"/>
</dbReference>
<dbReference type="InterPro" id="IPR002372">
    <property type="entry name" value="PQQ_rpt_dom"/>
</dbReference>
<dbReference type="SUPFAM" id="SSF50998">
    <property type="entry name" value="Quinoprotein alcohol dehydrogenase-like"/>
    <property type="match status" value="4"/>
</dbReference>
<dbReference type="Pfam" id="PF13360">
    <property type="entry name" value="PQQ_2"/>
    <property type="match status" value="3"/>
</dbReference>
<feature type="domain" description="Pyrrolo-quinoline quinone repeat" evidence="2">
    <location>
        <begin position="483"/>
        <end position="538"/>
    </location>
</feature>
<dbReference type="Gene3D" id="3.40.50.150">
    <property type="entry name" value="Vaccinia Virus protein VP39"/>
    <property type="match status" value="1"/>
</dbReference>
<evidence type="ECO:0000259" key="1">
    <source>
        <dbReference type="Pfam" id="PF11721"/>
    </source>
</evidence>
<evidence type="ECO:0000259" key="2">
    <source>
        <dbReference type="Pfam" id="PF13360"/>
    </source>
</evidence>
<protein>
    <recommendedName>
        <fullName evidence="5">Malectin domain-containing protein</fullName>
    </recommendedName>
</protein>
<feature type="domain" description="Malectin" evidence="1">
    <location>
        <begin position="1257"/>
        <end position="1350"/>
    </location>
</feature>